<dbReference type="GO" id="GO:0009451">
    <property type="term" value="P:RNA modification"/>
    <property type="evidence" value="ECO:0007669"/>
    <property type="project" value="InterPro"/>
</dbReference>
<gene>
    <name evidence="3" type="ORF">AMTR_s00059p00132030</name>
</gene>
<name>U5D562_AMBTC</name>
<dbReference type="GO" id="GO:0003723">
    <property type="term" value="F:RNA binding"/>
    <property type="evidence" value="ECO:0007669"/>
    <property type="project" value="InterPro"/>
</dbReference>
<dbReference type="AlphaFoldDB" id="U5D562"/>
<dbReference type="HOGENOM" id="CLU_002706_21_0_1"/>
<evidence type="ECO:0000313" key="4">
    <source>
        <dbReference type="Proteomes" id="UP000017836"/>
    </source>
</evidence>
<sequence>MPNLFPLLPHLSVSLSTCSYGHQVHQSCLSLLNKCTSLKQLKQVQAQTFKEAIGTDPYTLSKLIEFCALSTSNLLFYAFSLFILIPEPNLFVYNTMIRGSVRNDRPCEAILLYNQMRERNILPNNFSYPFLFNACEKTLAINHGLKLHGGVLRSGFCSDPFVMTTLLTMYAKFGMLQSSAHVFDEMAMRDTVSWNSLIGAYINHGDMEKAQWYFHRMPKRSLIKGRWIKLGFCSER</sequence>
<dbReference type="FunFam" id="1.25.40.10:FF:000470">
    <property type="entry name" value="Pentatricopeptide repeat-containing protein At5g66520"/>
    <property type="match status" value="1"/>
</dbReference>
<keyword evidence="1" id="KW-0677">Repeat</keyword>
<dbReference type="InterPro" id="IPR011990">
    <property type="entry name" value="TPR-like_helical_dom_sf"/>
</dbReference>
<protein>
    <recommendedName>
        <fullName evidence="5">Pentatricopeptide repeat-containing protein</fullName>
    </recommendedName>
</protein>
<dbReference type="PANTHER" id="PTHR47926">
    <property type="entry name" value="PENTATRICOPEPTIDE REPEAT-CONTAINING PROTEIN"/>
    <property type="match status" value="1"/>
</dbReference>
<dbReference type="InterPro" id="IPR002885">
    <property type="entry name" value="PPR_rpt"/>
</dbReference>
<accession>U5D562</accession>
<evidence type="ECO:0000313" key="3">
    <source>
        <dbReference type="EMBL" id="ERN17564.1"/>
    </source>
</evidence>
<dbReference type="Gene3D" id="1.25.40.10">
    <property type="entry name" value="Tetratricopeptide repeat domain"/>
    <property type="match status" value="2"/>
</dbReference>
<dbReference type="OMA" id="RINSFVW"/>
<evidence type="ECO:0000256" key="2">
    <source>
        <dbReference type="PROSITE-ProRule" id="PRU00708"/>
    </source>
</evidence>
<dbReference type="Pfam" id="PF13041">
    <property type="entry name" value="PPR_2"/>
    <property type="match status" value="1"/>
</dbReference>
<evidence type="ECO:0000256" key="1">
    <source>
        <dbReference type="ARBA" id="ARBA00022737"/>
    </source>
</evidence>
<dbReference type="Proteomes" id="UP000017836">
    <property type="component" value="Unassembled WGS sequence"/>
</dbReference>
<reference evidence="4" key="1">
    <citation type="journal article" date="2013" name="Science">
        <title>The Amborella genome and the evolution of flowering plants.</title>
        <authorList>
            <consortium name="Amborella Genome Project"/>
        </authorList>
    </citation>
    <scope>NUCLEOTIDE SEQUENCE [LARGE SCALE GENOMIC DNA]</scope>
</reference>
<evidence type="ECO:0008006" key="5">
    <source>
        <dbReference type="Google" id="ProtNLM"/>
    </source>
</evidence>
<dbReference type="PROSITE" id="PS51375">
    <property type="entry name" value="PPR"/>
    <property type="match status" value="2"/>
</dbReference>
<feature type="repeat" description="PPR" evidence="2">
    <location>
        <begin position="190"/>
        <end position="224"/>
    </location>
</feature>
<proteinExistence type="predicted"/>
<feature type="repeat" description="PPR" evidence="2">
    <location>
        <begin position="89"/>
        <end position="123"/>
    </location>
</feature>
<dbReference type="eggNOG" id="KOG4197">
    <property type="taxonomic scope" value="Eukaryota"/>
</dbReference>
<dbReference type="EMBL" id="KI392312">
    <property type="protein sequence ID" value="ERN17564.1"/>
    <property type="molecule type" value="Genomic_DNA"/>
</dbReference>
<keyword evidence="4" id="KW-1185">Reference proteome</keyword>
<dbReference type="NCBIfam" id="TIGR00756">
    <property type="entry name" value="PPR"/>
    <property type="match status" value="2"/>
</dbReference>
<organism evidence="3 4">
    <name type="scientific">Amborella trichopoda</name>
    <dbReference type="NCBI Taxonomy" id="13333"/>
    <lineage>
        <taxon>Eukaryota</taxon>
        <taxon>Viridiplantae</taxon>
        <taxon>Streptophyta</taxon>
        <taxon>Embryophyta</taxon>
        <taxon>Tracheophyta</taxon>
        <taxon>Spermatophyta</taxon>
        <taxon>Magnoliopsida</taxon>
        <taxon>Amborellales</taxon>
        <taxon>Amborellaceae</taxon>
        <taxon>Amborella</taxon>
    </lineage>
</organism>
<dbReference type="InterPro" id="IPR046960">
    <property type="entry name" value="PPR_At4g14850-like_plant"/>
</dbReference>
<dbReference type="Gramene" id="ERN17564">
    <property type="protein sequence ID" value="ERN17564"/>
    <property type="gene ID" value="AMTR_s00059p00132030"/>
</dbReference>
<dbReference type="Pfam" id="PF01535">
    <property type="entry name" value="PPR"/>
    <property type="match status" value="2"/>
</dbReference>
<dbReference type="PANTHER" id="PTHR47926:SF359">
    <property type="entry name" value="PENTACOTRIPEPTIDE-REPEAT REGION OF PRORP DOMAIN-CONTAINING PROTEIN"/>
    <property type="match status" value="1"/>
</dbReference>